<dbReference type="EMBL" id="CP025704">
    <property type="protein sequence ID" value="AUN97975.1"/>
    <property type="molecule type" value="Genomic_DNA"/>
</dbReference>
<dbReference type="PROSITE" id="PS50106">
    <property type="entry name" value="PDZ"/>
    <property type="match status" value="1"/>
</dbReference>
<evidence type="ECO:0000313" key="2">
    <source>
        <dbReference type="EMBL" id="AUN97975.1"/>
    </source>
</evidence>
<accession>A0A2K9NSA7</accession>
<proteinExistence type="predicted"/>
<dbReference type="InterPro" id="IPR036034">
    <property type="entry name" value="PDZ_sf"/>
</dbReference>
<dbReference type="InterPro" id="IPR040756">
    <property type="entry name" value="Peptidase_M61_N"/>
</dbReference>
<dbReference type="KEGG" id="bsto:C0V70_07610"/>
<dbReference type="Gene3D" id="2.60.40.3650">
    <property type="match status" value="1"/>
</dbReference>
<dbReference type="Proteomes" id="UP000235584">
    <property type="component" value="Chromosome"/>
</dbReference>
<gene>
    <name evidence="2" type="ORF">C0V70_07610</name>
</gene>
<dbReference type="SUPFAM" id="SSF50156">
    <property type="entry name" value="PDZ domain-like"/>
    <property type="match status" value="1"/>
</dbReference>
<keyword evidence="3" id="KW-1185">Reference proteome</keyword>
<dbReference type="AlphaFoldDB" id="A0A2K9NSA7"/>
<dbReference type="SMART" id="SM00228">
    <property type="entry name" value="PDZ"/>
    <property type="match status" value="1"/>
</dbReference>
<protein>
    <recommendedName>
        <fullName evidence="1">PDZ domain-containing protein</fullName>
    </recommendedName>
</protein>
<dbReference type="OrthoDB" id="9778516at2"/>
<dbReference type="InterPro" id="IPR041489">
    <property type="entry name" value="PDZ_6"/>
</dbReference>
<sequence length="595" mass="67947">MCTSNYPTKKEFTSQKRKFFMKLTYKLIIETPSTHQVRVVIQGKKESGEKSLDFFLPRWSPGSYLIREYSRHLSSLKAETANGERLFLEQTDVSTFNIDWNKSELKNTKDADTFTLSYNVYCHELTVRTSHVDDSHAFLHLPTLLMGVLGKNITDPTIELSFPPSWSKVSTGLKDISVKREAFIYTAKNYDDLIDSPIEIGCQETDGFMAGGIPHDVAFYGNLLPHKENLKEDTKKIVEHIADFMGGYPYEKYTFMTHFVPGLYGGLEHSNSTALQFDPTAITNRKGYINYLALVSHEYFHTWNVKRIRPFELGPFNYLKEATSKLLWLAEGLTSLMDELFIYRAGLITMEEYLEMQKDNLNRYFSVPGRKFHSLDDSSFNSWIKLYRPDENSNNSSVSYYLKGGIVFFALNILLAEKGKSINDLLTLLWDDYKKHPERGVNPEQVYKMVEEVGGKDIREKFEVMTSTTEEIDLESICATAGLKFEWDKSESPWLGFDPEFSGDRVIVRAVTLDGPAYKAGLNAGDEIIAINGMRVLKDRYNDYAKYLRANESYTFMISRLASLQTVTLNVGVTPAKLKAITVADKDKAVKVFNP</sequence>
<dbReference type="InterPro" id="IPR001478">
    <property type="entry name" value="PDZ"/>
</dbReference>
<name>A0A2K9NSA7_BACTC</name>
<dbReference type="InterPro" id="IPR024191">
    <property type="entry name" value="Peptidase_M61"/>
</dbReference>
<dbReference type="Gene3D" id="2.30.42.10">
    <property type="match status" value="1"/>
</dbReference>
<dbReference type="InterPro" id="IPR007963">
    <property type="entry name" value="Peptidase_M61_catalytic"/>
</dbReference>
<evidence type="ECO:0000259" key="1">
    <source>
        <dbReference type="PROSITE" id="PS50106"/>
    </source>
</evidence>
<dbReference type="Pfam" id="PF17899">
    <property type="entry name" value="Peptidase_M61_N"/>
    <property type="match status" value="1"/>
</dbReference>
<evidence type="ECO:0000313" key="3">
    <source>
        <dbReference type="Proteomes" id="UP000235584"/>
    </source>
</evidence>
<feature type="domain" description="PDZ" evidence="1">
    <location>
        <begin position="484"/>
        <end position="549"/>
    </location>
</feature>
<reference evidence="2 3" key="1">
    <citation type="submission" date="2018-01" db="EMBL/GenBank/DDBJ databases">
        <title>Complete genome sequence of Bacteriovorax stolpii DSM12778.</title>
        <authorList>
            <person name="Tang B."/>
            <person name="Chang J."/>
        </authorList>
    </citation>
    <scope>NUCLEOTIDE SEQUENCE [LARGE SCALE GENOMIC DNA]</scope>
    <source>
        <strain evidence="2 3">DSM 12778</strain>
    </source>
</reference>
<dbReference type="SUPFAM" id="SSF55486">
    <property type="entry name" value="Metalloproteases ('zincins'), catalytic domain"/>
    <property type="match status" value="1"/>
</dbReference>
<dbReference type="Pfam" id="PF17820">
    <property type="entry name" value="PDZ_6"/>
    <property type="match status" value="1"/>
</dbReference>
<organism evidence="2 3">
    <name type="scientific">Bacteriovorax stolpii</name>
    <name type="common">Bdellovibrio stolpii</name>
    <dbReference type="NCBI Taxonomy" id="960"/>
    <lineage>
        <taxon>Bacteria</taxon>
        <taxon>Pseudomonadati</taxon>
        <taxon>Bdellovibrionota</taxon>
        <taxon>Bacteriovoracia</taxon>
        <taxon>Bacteriovoracales</taxon>
        <taxon>Bacteriovoracaceae</taxon>
        <taxon>Bacteriovorax</taxon>
    </lineage>
</organism>
<dbReference type="PIRSF" id="PIRSF016493">
    <property type="entry name" value="Glycyl_aminpptds"/>
    <property type="match status" value="1"/>
</dbReference>
<dbReference type="Pfam" id="PF05299">
    <property type="entry name" value="Peptidase_M61"/>
    <property type="match status" value="1"/>
</dbReference>
<dbReference type="Gene3D" id="1.10.390.10">
    <property type="entry name" value="Neutral Protease Domain 2"/>
    <property type="match status" value="1"/>
</dbReference>
<dbReference type="InterPro" id="IPR027268">
    <property type="entry name" value="Peptidase_M4/M1_CTD_sf"/>
</dbReference>